<keyword evidence="4" id="KW-0051">Antiviral defense</keyword>
<evidence type="ECO:0000256" key="1">
    <source>
        <dbReference type="ARBA" id="ARBA00022679"/>
    </source>
</evidence>
<keyword evidence="8" id="KW-1185">Reference proteome</keyword>
<gene>
    <name evidence="7" type="ORF">Val02_48280</name>
</gene>
<protein>
    <submittedName>
        <fullName evidence="7">Nucleotidyltransferase</fullName>
    </submittedName>
</protein>
<keyword evidence="1" id="KW-0808">Transferase</keyword>
<dbReference type="InterPro" id="IPR058909">
    <property type="entry name" value="CD_NTase_C"/>
</dbReference>
<dbReference type="GO" id="GO:0016779">
    <property type="term" value="F:nucleotidyltransferase activity"/>
    <property type="evidence" value="ECO:0007669"/>
    <property type="project" value="InterPro"/>
</dbReference>
<dbReference type="Pfam" id="PF26305">
    <property type="entry name" value="CD_NTase_C"/>
    <property type="match status" value="1"/>
</dbReference>
<organism evidence="7 8">
    <name type="scientific">Virgisporangium aliadipatigenens</name>
    <dbReference type="NCBI Taxonomy" id="741659"/>
    <lineage>
        <taxon>Bacteria</taxon>
        <taxon>Bacillati</taxon>
        <taxon>Actinomycetota</taxon>
        <taxon>Actinomycetes</taxon>
        <taxon>Micromonosporales</taxon>
        <taxon>Micromonosporaceae</taxon>
        <taxon>Virgisporangium</taxon>
    </lineage>
</organism>
<feature type="domain" description="Polymerase nucleotidyl transferase" evidence="5">
    <location>
        <begin position="29"/>
        <end position="88"/>
    </location>
</feature>
<evidence type="ECO:0000256" key="3">
    <source>
        <dbReference type="ARBA" id="ARBA00022741"/>
    </source>
</evidence>
<evidence type="ECO:0000313" key="8">
    <source>
        <dbReference type="Proteomes" id="UP000619260"/>
    </source>
</evidence>
<evidence type="ECO:0000256" key="4">
    <source>
        <dbReference type="ARBA" id="ARBA00023118"/>
    </source>
</evidence>
<dbReference type="EMBL" id="BOPF01000018">
    <property type="protein sequence ID" value="GIJ47942.1"/>
    <property type="molecule type" value="Genomic_DNA"/>
</dbReference>
<accession>A0A8J3YP11</accession>
<dbReference type="InterPro" id="IPR002934">
    <property type="entry name" value="Polymerase_NTP_transf_dom"/>
</dbReference>
<dbReference type="InterPro" id="IPR006116">
    <property type="entry name" value="NT_2-5OAS_ClassI-CCAase"/>
</dbReference>
<dbReference type="Gene3D" id="3.30.460.10">
    <property type="entry name" value="Beta Polymerase, domain 2"/>
    <property type="match status" value="1"/>
</dbReference>
<keyword evidence="3" id="KW-0547">Nucleotide-binding</keyword>
<comment type="caution">
    <text evidence="7">The sequence shown here is derived from an EMBL/GenBank/DDBJ whole genome shotgun (WGS) entry which is preliminary data.</text>
</comment>
<feature type="domain" description="cGAS/DncV-like nucleotidyltransferase C-terminal helical" evidence="6">
    <location>
        <begin position="184"/>
        <end position="294"/>
    </location>
</feature>
<sequence length="300" mass="34955">MPICRDQLEAWSQQPDSFFPEWTLQVLTEALQDARRLAPLRYEIFVQGSYANDTNIRGDGDVDLVIQLNLPLEEQLHELTPDEKHEFWKSYESTDYGWEEFREDVLGVLRRRYFVHAGRKCVGIHDLDSLLRLPADVLPAIEYRRYRAFPSLAGEEYDEGVFFRDLGDPQQRAITNFPKLHLTNGRAKNRRTGGRFKEVIRVSKNARLHESAGIAKGVAPSYFVECLLYNVPDKIYRASLSGAYVAAWRWLLEHLPEIRTFRCQNELVDIFGDLPDQWDLPAAETLIRALNTQWQQWRCP</sequence>
<dbReference type="AlphaFoldDB" id="A0A8J3YP11"/>
<dbReference type="Proteomes" id="UP000619260">
    <property type="component" value="Unassembled WGS sequence"/>
</dbReference>
<keyword evidence="2" id="KW-0548">Nucleotidyltransferase</keyword>
<reference evidence="7" key="1">
    <citation type="submission" date="2021-01" db="EMBL/GenBank/DDBJ databases">
        <title>Whole genome shotgun sequence of Virgisporangium aliadipatigenens NBRC 105644.</title>
        <authorList>
            <person name="Komaki H."/>
            <person name="Tamura T."/>
        </authorList>
    </citation>
    <scope>NUCLEOTIDE SEQUENCE</scope>
    <source>
        <strain evidence="7">NBRC 105644</strain>
    </source>
</reference>
<dbReference type="CDD" id="cd05400">
    <property type="entry name" value="NT_2-5OAS_ClassI-CCAase"/>
    <property type="match status" value="1"/>
</dbReference>
<evidence type="ECO:0000259" key="5">
    <source>
        <dbReference type="Pfam" id="PF01909"/>
    </source>
</evidence>
<evidence type="ECO:0000256" key="2">
    <source>
        <dbReference type="ARBA" id="ARBA00022695"/>
    </source>
</evidence>
<evidence type="ECO:0000313" key="7">
    <source>
        <dbReference type="EMBL" id="GIJ47942.1"/>
    </source>
</evidence>
<dbReference type="InterPro" id="IPR043519">
    <property type="entry name" value="NT_sf"/>
</dbReference>
<dbReference type="GO" id="GO:0051607">
    <property type="term" value="P:defense response to virus"/>
    <property type="evidence" value="ECO:0007669"/>
    <property type="project" value="UniProtKB-KW"/>
</dbReference>
<dbReference type="SUPFAM" id="SSF81301">
    <property type="entry name" value="Nucleotidyltransferase"/>
    <property type="match status" value="1"/>
</dbReference>
<proteinExistence type="predicted"/>
<name>A0A8J3YP11_9ACTN</name>
<dbReference type="Pfam" id="PF01909">
    <property type="entry name" value="NTP_transf_2"/>
    <property type="match status" value="1"/>
</dbReference>
<evidence type="ECO:0000259" key="6">
    <source>
        <dbReference type="Pfam" id="PF26305"/>
    </source>
</evidence>